<dbReference type="SMART" id="SM00228">
    <property type="entry name" value="PDZ"/>
    <property type="match status" value="2"/>
</dbReference>
<dbReference type="HOGENOM" id="CLU_307052_0_0_1"/>
<dbReference type="GO" id="GO:0072659">
    <property type="term" value="P:protein localization to plasma membrane"/>
    <property type="evidence" value="ECO:0007669"/>
    <property type="project" value="TreeGrafter"/>
</dbReference>
<dbReference type="EMBL" id="JH992998">
    <property type="protein sequence ID" value="EKX45623.1"/>
    <property type="molecule type" value="Genomic_DNA"/>
</dbReference>
<dbReference type="CDD" id="cd00136">
    <property type="entry name" value="PDZ_canonical"/>
    <property type="match status" value="1"/>
</dbReference>
<dbReference type="GO" id="GO:0016324">
    <property type="term" value="C:apical plasma membrane"/>
    <property type="evidence" value="ECO:0007669"/>
    <property type="project" value="TreeGrafter"/>
</dbReference>
<dbReference type="AlphaFoldDB" id="L1JAQ2"/>
<dbReference type="Pfam" id="PF00595">
    <property type="entry name" value="PDZ"/>
    <property type="match status" value="1"/>
</dbReference>
<dbReference type="KEGG" id="gtt:GUITHDRAFT_138842"/>
<keyword evidence="6" id="KW-1185">Reference proteome</keyword>
<evidence type="ECO:0000313" key="5">
    <source>
        <dbReference type="EnsemblProtists" id="EKX45623"/>
    </source>
</evidence>
<accession>L1JAQ2</accession>
<feature type="compositionally biased region" description="Polar residues" evidence="2">
    <location>
        <begin position="465"/>
        <end position="479"/>
    </location>
</feature>
<reference evidence="6" key="2">
    <citation type="submission" date="2012-11" db="EMBL/GenBank/DDBJ databases">
        <authorList>
            <person name="Kuo A."/>
            <person name="Curtis B.A."/>
            <person name="Tanifuji G."/>
            <person name="Burki F."/>
            <person name="Gruber A."/>
            <person name="Irimia M."/>
            <person name="Maruyama S."/>
            <person name="Arias M.C."/>
            <person name="Ball S.G."/>
            <person name="Gile G.H."/>
            <person name="Hirakawa Y."/>
            <person name="Hopkins J.F."/>
            <person name="Rensing S.A."/>
            <person name="Schmutz J."/>
            <person name="Symeonidi A."/>
            <person name="Elias M."/>
            <person name="Eveleigh R.J."/>
            <person name="Herman E.K."/>
            <person name="Klute M.J."/>
            <person name="Nakayama T."/>
            <person name="Obornik M."/>
            <person name="Reyes-Prieto A."/>
            <person name="Armbrust E.V."/>
            <person name="Aves S.J."/>
            <person name="Beiko R.G."/>
            <person name="Coutinho P."/>
            <person name="Dacks J.B."/>
            <person name="Durnford D.G."/>
            <person name="Fast N.M."/>
            <person name="Green B.R."/>
            <person name="Grisdale C."/>
            <person name="Hempe F."/>
            <person name="Henrissat B."/>
            <person name="Hoppner M.P."/>
            <person name="Ishida K.-I."/>
            <person name="Kim E."/>
            <person name="Koreny L."/>
            <person name="Kroth P.G."/>
            <person name="Liu Y."/>
            <person name="Malik S.-B."/>
            <person name="Maier U.G."/>
            <person name="McRose D."/>
            <person name="Mock T."/>
            <person name="Neilson J.A."/>
            <person name="Onodera N.T."/>
            <person name="Poole A.M."/>
            <person name="Pritham E.J."/>
            <person name="Richards T.A."/>
            <person name="Rocap G."/>
            <person name="Roy S.W."/>
            <person name="Sarai C."/>
            <person name="Schaack S."/>
            <person name="Shirato S."/>
            <person name="Slamovits C.H."/>
            <person name="Spencer D.F."/>
            <person name="Suzuki S."/>
            <person name="Worden A.Z."/>
            <person name="Zauner S."/>
            <person name="Barry K."/>
            <person name="Bell C."/>
            <person name="Bharti A.K."/>
            <person name="Crow J.A."/>
            <person name="Grimwood J."/>
            <person name="Kramer R."/>
            <person name="Lindquist E."/>
            <person name="Lucas S."/>
            <person name="Salamov A."/>
            <person name="McFadden G.I."/>
            <person name="Lane C.E."/>
            <person name="Keeling P.J."/>
            <person name="Gray M.W."/>
            <person name="Grigoriev I.V."/>
            <person name="Archibald J.M."/>
        </authorList>
    </citation>
    <scope>NUCLEOTIDE SEQUENCE</scope>
    <source>
        <strain evidence="6">CCMP2712</strain>
    </source>
</reference>
<dbReference type="InterPro" id="IPR001478">
    <property type="entry name" value="PDZ"/>
</dbReference>
<protein>
    <recommendedName>
        <fullName evidence="3">PDZ domain-containing protein</fullName>
    </recommendedName>
</protein>
<reference evidence="4 6" key="1">
    <citation type="journal article" date="2012" name="Nature">
        <title>Algal genomes reveal evolutionary mosaicism and the fate of nucleomorphs.</title>
        <authorList>
            <consortium name="DOE Joint Genome Institute"/>
            <person name="Curtis B.A."/>
            <person name="Tanifuji G."/>
            <person name="Burki F."/>
            <person name="Gruber A."/>
            <person name="Irimia M."/>
            <person name="Maruyama S."/>
            <person name="Arias M.C."/>
            <person name="Ball S.G."/>
            <person name="Gile G.H."/>
            <person name="Hirakawa Y."/>
            <person name="Hopkins J.F."/>
            <person name="Kuo A."/>
            <person name="Rensing S.A."/>
            <person name="Schmutz J."/>
            <person name="Symeonidi A."/>
            <person name="Elias M."/>
            <person name="Eveleigh R.J."/>
            <person name="Herman E.K."/>
            <person name="Klute M.J."/>
            <person name="Nakayama T."/>
            <person name="Obornik M."/>
            <person name="Reyes-Prieto A."/>
            <person name="Armbrust E.V."/>
            <person name="Aves S.J."/>
            <person name="Beiko R.G."/>
            <person name="Coutinho P."/>
            <person name="Dacks J.B."/>
            <person name="Durnford D.G."/>
            <person name="Fast N.M."/>
            <person name="Green B.R."/>
            <person name="Grisdale C.J."/>
            <person name="Hempel F."/>
            <person name="Henrissat B."/>
            <person name="Hoppner M.P."/>
            <person name="Ishida K."/>
            <person name="Kim E."/>
            <person name="Koreny L."/>
            <person name="Kroth P.G."/>
            <person name="Liu Y."/>
            <person name="Malik S.B."/>
            <person name="Maier U.G."/>
            <person name="McRose D."/>
            <person name="Mock T."/>
            <person name="Neilson J.A."/>
            <person name="Onodera N.T."/>
            <person name="Poole A.M."/>
            <person name="Pritham E.J."/>
            <person name="Richards T.A."/>
            <person name="Rocap G."/>
            <person name="Roy S.W."/>
            <person name="Sarai C."/>
            <person name="Schaack S."/>
            <person name="Shirato S."/>
            <person name="Slamovits C.H."/>
            <person name="Spencer D.F."/>
            <person name="Suzuki S."/>
            <person name="Worden A.Z."/>
            <person name="Zauner S."/>
            <person name="Barry K."/>
            <person name="Bell C."/>
            <person name="Bharti A.K."/>
            <person name="Crow J.A."/>
            <person name="Grimwood J."/>
            <person name="Kramer R."/>
            <person name="Lindquist E."/>
            <person name="Lucas S."/>
            <person name="Salamov A."/>
            <person name="McFadden G.I."/>
            <person name="Lane C.E."/>
            <person name="Keeling P.J."/>
            <person name="Gray M.W."/>
            <person name="Grigoriev I.V."/>
            <person name="Archibald J.M."/>
        </authorList>
    </citation>
    <scope>NUCLEOTIDE SEQUENCE</scope>
    <source>
        <strain evidence="4 6">CCMP2712</strain>
    </source>
</reference>
<organism evidence="4">
    <name type="scientific">Guillardia theta (strain CCMP2712)</name>
    <name type="common">Cryptophyte</name>
    <dbReference type="NCBI Taxonomy" id="905079"/>
    <lineage>
        <taxon>Eukaryota</taxon>
        <taxon>Cryptophyceae</taxon>
        <taxon>Pyrenomonadales</taxon>
        <taxon>Geminigeraceae</taxon>
        <taxon>Guillardia</taxon>
    </lineage>
</organism>
<feature type="domain" description="PDZ" evidence="3">
    <location>
        <begin position="716"/>
        <end position="796"/>
    </location>
</feature>
<dbReference type="PANTHER" id="PTHR14191:SF27">
    <property type="entry name" value="MICROTUBULE ASSOCIATED SERINE_THREONINE KINASE FAMILY MEMBER 4"/>
    <property type="match status" value="1"/>
</dbReference>
<dbReference type="RefSeq" id="XP_005832603.1">
    <property type="nucleotide sequence ID" value="XM_005832546.1"/>
</dbReference>
<feature type="region of interest" description="Disordered" evidence="2">
    <location>
        <begin position="567"/>
        <end position="600"/>
    </location>
</feature>
<dbReference type="EnsemblProtists" id="EKX45623">
    <property type="protein sequence ID" value="EKX45623"/>
    <property type="gene ID" value="GUITHDRAFT_138842"/>
</dbReference>
<sequence>MAMRAKGMGGGESTSSRREDRAETRGRAGDGESTWKARGSRSTSDLIWDELQQLKGTRVEEAEVRARDVVDFTNEPVHSYRQKYSDGDAKGTSYSSSVLHALDANVNSSLKYYSMQDELNKIDLDNIKEQNRKLIDDLNRALNRPSADIKTNSVLSGYEHTIQSRASSAKTEGNEVIRVTLTVCGLDAESFMRSSVHEFSQGVAKSLSLPIHAIFVSSVDPDEGGCFKVRLNVFFSREGSPRDVFDAIRKMCQEKPPYLLLEREIQILIPPLCVQSLQAELLREGSSQPLSEIFASRYSPLNETRGLSQHLETDRSKKLLQEYKESLTNLTHREVIHCNSREELINFIGHWAKQESRKQIKEDMRMCKNLKCVTSMLSNRRAIIALEHVIALSFLHRQKLVAYLDQPELSSFTRGSLRDLQTDDATDEDLLFYQEQQERKRAAYSFRGSQPEKPKPRDPPPSAVSEPSSTSFAPLTSLSGPGRTPKNVSWARDPQVTMSSILEEVIHPTRSGGSDKGQGAFGAEQEDVEGKDALMMQRLPGHEASSAYPPSRALLQRQKALPALQVHSDDDGSLGKRSSPPPEGASPLTASEASPHVPLSNPVRIECQQLGIDLIRSSDGRLVVLDIADGSRTSGLKLGEEVTSLPRKVLEAPSSREMKEAISSYILLETLEASYESHNPFLVFLVLREEQPGPSLPTPSSSSSSSSSSFPLVKVVVHLPKGKIKDLGIHIRRGKFSAAVVSSCDPGSPAASAGLCVGDLIVGLGQRKVKELSEEDVVHSFKESTKGFHLLGARREGVEHWLLLLKEPTGRSSLGQIERTFSTSSLRIENPLESLSRAMSAAGAAASFGGSMLSRASSTASSFPAVRLSRAFSETWRRAAAGQKVQVLVARGDKGVKSFELEAGGGELGMQLHSNEQGTRIKWIKQGGIGYQSGLREGDRLLAVNLMAEDDDEENRSQASFNQL</sequence>
<dbReference type="PANTHER" id="PTHR14191">
    <property type="entry name" value="PDZ DOMAIN CONTAINING PROTEIN"/>
    <property type="match status" value="1"/>
</dbReference>
<dbReference type="OrthoDB" id="2157866at2759"/>
<evidence type="ECO:0000313" key="4">
    <source>
        <dbReference type="EMBL" id="EKX45623.1"/>
    </source>
</evidence>
<evidence type="ECO:0000313" key="6">
    <source>
        <dbReference type="Proteomes" id="UP000011087"/>
    </source>
</evidence>
<feature type="region of interest" description="Disordered" evidence="2">
    <location>
        <begin position="442"/>
        <end position="490"/>
    </location>
</feature>
<dbReference type="GO" id="GO:0005102">
    <property type="term" value="F:signaling receptor binding"/>
    <property type="evidence" value="ECO:0007669"/>
    <property type="project" value="TreeGrafter"/>
</dbReference>
<dbReference type="GeneID" id="17302365"/>
<gene>
    <name evidence="4" type="ORF">GUITHDRAFT_138842</name>
</gene>
<evidence type="ECO:0000259" key="3">
    <source>
        <dbReference type="PROSITE" id="PS50106"/>
    </source>
</evidence>
<dbReference type="InterPro" id="IPR051067">
    <property type="entry name" value="NHER"/>
</dbReference>
<feature type="compositionally biased region" description="Basic and acidic residues" evidence="2">
    <location>
        <begin position="15"/>
        <end position="35"/>
    </location>
</feature>
<name>L1JAQ2_GUITC</name>
<dbReference type="Gene3D" id="2.30.42.10">
    <property type="match status" value="2"/>
</dbReference>
<dbReference type="PaxDb" id="55529-EKX45623"/>
<feature type="region of interest" description="Disordered" evidence="2">
    <location>
        <begin position="1"/>
        <end position="42"/>
    </location>
</feature>
<dbReference type="GO" id="GO:0043495">
    <property type="term" value="F:protein-membrane adaptor activity"/>
    <property type="evidence" value="ECO:0007669"/>
    <property type="project" value="TreeGrafter"/>
</dbReference>
<proteinExistence type="predicted"/>
<feature type="domain" description="PDZ" evidence="3">
    <location>
        <begin position="886"/>
        <end position="945"/>
    </location>
</feature>
<dbReference type="PROSITE" id="PS50106">
    <property type="entry name" value="PDZ"/>
    <property type="match status" value="2"/>
</dbReference>
<dbReference type="InterPro" id="IPR036034">
    <property type="entry name" value="PDZ_sf"/>
</dbReference>
<evidence type="ECO:0000256" key="2">
    <source>
        <dbReference type="SAM" id="MobiDB-lite"/>
    </source>
</evidence>
<keyword evidence="1" id="KW-0677">Repeat</keyword>
<dbReference type="Proteomes" id="UP000011087">
    <property type="component" value="Unassembled WGS sequence"/>
</dbReference>
<evidence type="ECO:0000256" key="1">
    <source>
        <dbReference type="ARBA" id="ARBA00022737"/>
    </source>
</evidence>
<dbReference type="SUPFAM" id="SSF50156">
    <property type="entry name" value="PDZ domain-like"/>
    <property type="match status" value="2"/>
</dbReference>
<reference evidence="5" key="3">
    <citation type="submission" date="2016-03" db="UniProtKB">
        <authorList>
            <consortium name="EnsemblProtists"/>
        </authorList>
    </citation>
    <scope>IDENTIFICATION</scope>
</reference>